<name>R0HQM7_9BRAS</name>
<dbReference type="PANTHER" id="PTHR31232:SF172">
    <property type="entry name" value="S-PROTEIN HOMOLOG"/>
    <property type="match status" value="1"/>
</dbReference>
<evidence type="ECO:0000256" key="3">
    <source>
        <dbReference type="ARBA" id="ARBA00022471"/>
    </source>
</evidence>
<dbReference type="Proteomes" id="UP000029121">
    <property type="component" value="Unassembled WGS sequence"/>
</dbReference>
<evidence type="ECO:0000256" key="6">
    <source>
        <dbReference type="RuleBase" id="RU367044"/>
    </source>
</evidence>
<dbReference type="GO" id="GO:0005576">
    <property type="term" value="C:extracellular region"/>
    <property type="evidence" value="ECO:0007669"/>
    <property type="project" value="UniProtKB-SubCell"/>
</dbReference>
<keyword evidence="8" id="KW-1185">Reference proteome</keyword>
<accession>R0HQM7</accession>
<reference evidence="8" key="1">
    <citation type="journal article" date="2013" name="Nat. Genet.">
        <title>The Capsella rubella genome and the genomic consequences of rapid mating system evolution.</title>
        <authorList>
            <person name="Slotte T."/>
            <person name="Hazzouri K.M."/>
            <person name="Agren J.A."/>
            <person name="Koenig D."/>
            <person name="Maumus F."/>
            <person name="Guo Y.L."/>
            <person name="Steige K."/>
            <person name="Platts A.E."/>
            <person name="Escobar J.S."/>
            <person name="Newman L.K."/>
            <person name="Wang W."/>
            <person name="Mandakova T."/>
            <person name="Vello E."/>
            <person name="Smith L.M."/>
            <person name="Henz S.R."/>
            <person name="Steffen J."/>
            <person name="Takuno S."/>
            <person name="Brandvain Y."/>
            <person name="Coop G."/>
            <person name="Andolfatto P."/>
            <person name="Hu T.T."/>
            <person name="Blanchette M."/>
            <person name="Clark R.M."/>
            <person name="Quesneville H."/>
            <person name="Nordborg M."/>
            <person name="Gaut B.S."/>
            <person name="Lysak M.A."/>
            <person name="Jenkins J."/>
            <person name="Grimwood J."/>
            <person name="Chapman J."/>
            <person name="Prochnik S."/>
            <person name="Shu S."/>
            <person name="Rokhsar D."/>
            <person name="Schmutz J."/>
            <person name="Weigel D."/>
            <person name="Wright S.I."/>
        </authorList>
    </citation>
    <scope>NUCLEOTIDE SEQUENCE [LARGE SCALE GENOMIC DNA]</scope>
    <source>
        <strain evidence="8">cv. Monte Gargano</strain>
    </source>
</reference>
<gene>
    <name evidence="7" type="ORF">CARUB_v10015314mg</name>
</gene>
<dbReference type="Pfam" id="PF05938">
    <property type="entry name" value="Self-incomp_S1"/>
    <property type="match status" value="1"/>
</dbReference>
<evidence type="ECO:0000313" key="7">
    <source>
        <dbReference type="EMBL" id="EOA32064.1"/>
    </source>
</evidence>
<dbReference type="InterPro" id="IPR010264">
    <property type="entry name" value="Self-incomp_S1"/>
</dbReference>
<evidence type="ECO:0000256" key="4">
    <source>
        <dbReference type="ARBA" id="ARBA00022525"/>
    </source>
</evidence>
<dbReference type="GO" id="GO:0060320">
    <property type="term" value="P:rejection of self pollen"/>
    <property type="evidence" value="ECO:0007669"/>
    <property type="project" value="UniProtKB-KW"/>
</dbReference>
<keyword evidence="3 6" id="KW-0713">Self-incompatibility</keyword>
<comment type="subcellular location">
    <subcellularLocation>
        <location evidence="1 6">Secreted</location>
    </subcellularLocation>
</comment>
<keyword evidence="4 6" id="KW-0964">Secreted</keyword>
<keyword evidence="5 6" id="KW-0732">Signal</keyword>
<dbReference type="AlphaFoldDB" id="R0HQM7"/>
<comment type="similarity">
    <text evidence="2 6">Belongs to the plant self-incompatibility (S1) protein family.</text>
</comment>
<dbReference type="PANTHER" id="PTHR31232">
    <property type="match status" value="1"/>
</dbReference>
<sequence length="138" mass="16401">MKYRASIHLMVMVLLSLYTEDVIGIGRGRGTVVIYNNMRRGHLLKIRCRSKDDKLGYHVRRSGGNYTWSFKENIFGSTLYWCHLWRGRNFKDHVIIVAYDAKSFSRGWVRWSAKEKGIYESVDGHEPYHFRYSWNGKF</sequence>
<evidence type="ECO:0000256" key="2">
    <source>
        <dbReference type="ARBA" id="ARBA00005581"/>
    </source>
</evidence>
<proteinExistence type="inferred from homology"/>
<dbReference type="KEGG" id="crb:17890866"/>
<evidence type="ECO:0000313" key="8">
    <source>
        <dbReference type="Proteomes" id="UP000029121"/>
    </source>
</evidence>
<protein>
    <recommendedName>
        <fullName evidence="6">S-protein homolog</fullName>
    </recommendedName>
</protein>
<evidence type="ECO:0000256" key="5">
    <source>
        <dbReference type="ARBA" id="ARBA00022729"/>
    </source>
</evidence>
<dbReference type="OrthoDB" id="1727555at2759"/>
<feature type="chain" id="PRO_5025098935" description="S-protein homolog" evidence="6">
    <location>
        <begin position="25"/>
        <end position="138"/>
    </location>
</feature>
<organism evidence="7 8">
    <name type="scientific">Capsella rubella</name>
    <dbReference type="NCBI Taxonomy" id="81985"/>
    <lineage>
        <taxon>Eukaryota</taxon>
        <taxon>Viridiplantae</taxon>
        <taxon>Streptophyta</taxon>
        <taxon>Embryophyta</taxon>
        <taxon>Tracheophyta</taxon>
        <taxon>Spermatophyta</taxon>
        <taxon>Magnoliopsida</taxon>
        <taxon>eudicotyledons</taxon>
        <taxon>Gunneridae</taxon>
        <taxon>Pentapetalae</taxon>
        <taxon>rosids</taxon>
        <taxon>malvids</taxon>
        <taxon>Brassicales</taxon>
        <taxon>Brassicaceae</taxon>
        <taxon>Camelineae</taxon>
        <taxon>Capsella</taxon>
    </lineage>
</organism>
<feature type="signal peptide" evidence="6">
    <location>
        <begin position="1"/>
        <end position="24"/>
    </location>
</feature>
<evidence type="ECO:0000256" key="1">
    <source>
        <dbReference type="ARBA" id="ARBA00004613"/>
    </source>
</evidence>
<dbReference type="EMBL" id="KB870807">
    <property type="protein sequence ID" value="EOA32064.1"/>
    <property type="molecule type" value="Genomic_DNA"/>
</dbReference>